<organism evidence="1 2">
    <name type="scientific">Friedmanniomyces endolithicus</name>
    <dbReference type="NCBI Taxonomy" id="329885"/>
    <lineage>
        <taxon>Eukaryota</taxon>
        <taxon>Fungi</taxon>
        <taxon>Dikarya</taxon>
        <taxon>Ascomycota</taxon>
        <taxon>Pezizomycotina</taxon>
        <taxon>Dothideomycetes</taxon>
        <taxon>Dothideomycetidae</taxon>
        <taxon>Mycosphaerellales</taxon>
        <taxon>Teratosphaeriaceae</taxon>
        <taxon>Friedmanniomyces</taxon>
    </lineage>
</organism>
<dbReference type="Proteomes" id="UP001168146">
    <property type="component" value="Unassembled WGS sequence"/>
</dbReference>
<sequence>MADQIDLLFAENPSFDYDRTQSSPREFYRMCSQFRWDKRPNGSYPRVREEAWQKFRTALVVQFNSSFGVDADNIATWEGMCKFLGLSPIPLDIEGMRQ</sequence>
<proteinExistence type="predicted"/>
<protein>
    <submittedName>
        <fullName evidence="1">Uncharacterized protein</fullName>
    </submittedName>
</protein>
<evidence type="ECO:0000313" key="1">
    <source>
        <dbReference type="EMBL" id="KAK0298086.1"/>
    </source>
</evidence>
<accession>A0AAN6F2Z1</accession>
<evidence type="ECO:0000313" key="2">
    <source>
        <dbReference type="Proteomes" id="UP001168146"/>
    </source>
</evidence>
<dbReference type="EMBL" id="JASUXU010000746">
    <property type="protein sequence ID" value="KAK0298086.1"/>
    <property type="molecule type" value="Genomic_DNA"/>
</dbReference>
<dbReference type="AlphaFoldDB" id="A0AAN6F2Z1"/>
<reference evidence="1" key="1">
    <citation type="submission" date="2021-12" db="EMBL/GenBank/DDBJ databases">
        <title>Black yeast isolated from Biological Soil Crust.</title>
        <authorList>
            <person name="Kurbessoian T."/>
        </authorList>
    </citation>
    <scope>NUCLEOTIDE SEQUENCE</scope>
    <source>
        <strain evidence="1">CCFEE 5208</strain>
    </source>
</reference>
<comment type="caution">
    <text evidence="1">The sequence shown here is derived from an EMBL/GenBank/DDBJ whole genome shotgun (WGS) entry which is preliminary data.</text>
</comment>
<name>A0AAN6F2Z1_9PEZI</name>
<gene>
    <name evidence="1" type="ORF">LTR82_018376</name>
</gene>
<feature type="non-terminal residue" evidence="1">
    <location>
        <position position="98"/>
    </location>
</feature>